<proteinExistence type="predicted"/>
<dbReference type="AlphaFoldDB" id="A0A953I5C5"/>
<accession>A0A953I5C5</accession>
<gene>
    <name evidence="1" type="ORF">CWE10_13800</name>
</gene>
<sequence>MRRRHRTVYVVSGSHIYHRDRNCPRLALSEQDPEPRCMEVHRSGPRAGRWRYRPCHVCAVEP</sequence>
<dbReference type="EMBL" id="PIUK01000156">
    <property type="protein sequence ID" value="MBY6277261.1"/>
    <property type="molecule type" value="Genomic_DNA"/>
</dbReference>
<comment type="caution">
    <text evidence="1">The sequence shown here is derived from an EMBL/GenBank/DDBJ whole genome shotgun (WGS) entry which is preliminary data.</text>
</comment>
<evidence type="ECO:0000313" key="2">
    <source>
        <dbReference type="Proteomes" id="UP000732377"/>
    </source>
</evidence>
<dbReference type="RefSeq" id="WP_273380427.1">
    <property type="nucleotide sequence ID" value="NZ_PIUK01000156.1"/>
</dbReference>
<protein>
    <submittedName>
        <fullName evidence="1">Uncharacterized protein</fullName>
    </submittedName>
</protein>
<dbReference type="Proteomes" id="UP000732377">
    <property type="component" value="Unassembled WGS sequence"/>
</dbReference>
<reference evidence="1" key="1">
    <citation type="submission" date="2017-11" db="EMBL/GenBank/DDBJ databases">
        <title>Three new genomes from thermophilic consortium.</title>
        <authorList>
            <person name="Quaggio R."/>
            <person name="Amgarten D."/>
            <person name="Setubal J.C."/>
        </authorList>
    </citation>
    <scope>NUCLEOTIDE SEQUENCE</scope>
    <source>
        <strain evidence="1">ZCTH01-B2</strain>
    </source>
</reference>
<organism evidence="1 2">
    <name type="scientific">Symbiobacterium thermophilum</name>
    <dbReference type="NCBI Taxonomy" id="2734"/>
    <lineage>
        <taxon>Bacteria</taxon>
        <taxon>Bacillati</taxon>
        <taxon>Bacillota</taxon>
        <taxon>Clostridia</taxon>
        <taxon>Eubacteriales</taxon>
        <taxon>Symbiobacteriaceae</taxon>
        <taxon>Symbiobacterium</taxon>
    </lineage>
</organism>
<evidence type="ECO:0000313" key="1">
    <source>
        <dbReference type="EMBL" id="MBY6277261.1"/>
    </source>
</evidence>
<name>A0A953I5C5_SYMTR</name>